<evidence type="ECO:0000313" key="2">
    <source>
        <dbReference type="Proteomes" id="UP000053724"/>
    </source>
</evidence>
<comment type="caution">
    <text evidence="1">The sequence shown here is derived from an EMBL/GenBank/DDBJ whole genome shotgun (WGS) entry which is preliminary data.</text>
</comment>
<name>A0A0N8UHZ7_VIBMT</name>
<dbReference type="InterPro" id="IPR015017">
    <property type="entry name" value="DUF1904"/>
</dbReference>
<dbReference type="SUPFAM" id="SSF55331">
    <property type="entry name" value="Tautomerase/MIF"/>
    <property type="match status" value="1"/>
</dbReference>
<proteinExistence type="predicted"/>
<gene>
    <name evidence="1" type="ORF">AAY55_05520</name>
</gene>
<reference evidence="1 2" key="1">
    <citation type="journal article" date="2015" name="Genome Biol. Evol.">
        <title>The Dynamics of Genetic Interactions between Vibrio metoecus and Vibrio cholerae, Two Close Relatives Co-Occurring in the Environment.</title>
        <authorList>
            <person name="Orata F.D."/>
            <person name="Kirchberger P.C."/>
            <person name="Meheust R."/>
            <person name="Barlow E.J."/>
            <person name="Tarr C.L."/>
            <person name="Boucher Y."/>
        </authorList>
    </citation>
    <scope>NUCLEOTIDE SEQUENCE [LARGE SCALE GENOMIC DNA]</scope>
    <source>
        <strain evidence="1 2">08-2459</strain>
    </source>
</reference>
<dbReference type="EMBL" id="LCUF01000004">
    <property type="protein sequence ID" value="KQA24186.1"/>
    <property type="molecule type" value="Genomic_DNA"/>
</dbReference>
<dbReference type="AlphaFoldDB" id="A0A0N8UHZ7"/>
<accession>A0A0N8UHZ7</accession>
<dbReference type="Gene3D" id="3.30.429.10">
    <property type="entry name" value="Macrophage Migration Inhibitory Factor"/>
    <property type="match status" value="1"/>
</dbReference>
<dbReference type="Pfam" id="PF08921">
    <property type="entry name" value="DUF1904"/>
    <property type="match status" value="1"/>
</dbReference>
<sequence>MPHLRFRAVEAHIVETLVTPLLNELSSLLCTSRSAFTFELINTQYFAEGEVYPMVEVLWFGREQQAQDQVAQVITEQIRQLLGADAHVAVVFIPLQRTAYYLDGQHF</sequence>
<protein>
    <submittedName>
        <fullName evidence="1">Pseudouridine synthase</fullName>
    </submittedName>
</protein>
<organism evidence="1 2">
    <name type="scientific">Vibrio metoecus</name>
    <dbReference type="NCBI Taxonomy" id="1481663"/>
    <lineage>
        <taxon>Bacteria</taxon>
        <taxon>Pseudomonadati</taxon>
        <taxon>Pseudomonadota</taxon>
        <taxon>Gammaproteobacteria</taxon>
        <taxon>Vibrionales</taxon>
        <taxon>Vibrionaceae</taxon>
        <taxon>Vibrio</taxon>
    </lineage>
</organism>
<dbReference type="InterPro" id="IPR014347">
    <property type="entry name" value="Tautomerase/MIF_sf"/>
</dbReference>
<evidence type="ECO:0000313" key="1">
    <source>
        <dbReference type="EMBL" id="KQA24186.1"/>
    </source>
</evidence>
<dbReference type="RefSeq" id="WP_055027539.1">
    <property type="nucleotide sequence ID" value="NZ_CP035688.1"/>
</dbReference>
<dbReference type="Proteomes" id="UP000053724">
    <property type="component" value="Unassembled WGS sequence"/>
</dbReference>
<dbReference type="PATRIC" id="fig|1481663.8.peg.3887"/>